<dbReference type="PANTHER" id="PTHR48465">
    <property type="entry name" value="PROTEIN SSUH2 HOMOLOG"/>
    <property type="match status" value="1"/>
</dbReference>
<name>A0A9Q9VNS6_CYPCA</name>
<dbReference type="PANTHER" id="PTHR48465:SF1">
    <property type="entry name" value="PROTEIN SSUH2 HOMOLOG"/>
    <property type="match status" value="1"/>
</dbReference>
<dbReference type="Proteomes" id="UP001155660">
    <property type="component" value="Chromosome A22"/>
</dbReference>
<dbReference type="KEGG" id="ccar:109052169"/>
<sequence length="353" mass="38660">MDRTHLLSDQDEAHPGPSCPAGSYADPNTVPNDGATAPPADAMPVVPGYESLGPNVIPPSDFGAAQPQAPSRAPERRFDIPAITEELAHEAFIKYARQQWRKVTQALNQQRDGYRLETFTESRTTEWDSEPYNGGGWLRSGSCSVEHPPHTSTVKGCHSCLNLGRSACSRCVNSGRTRCGSCSGMGRTSADQRCNMCQGSGMIRCHSCGGAGSITCKTCKGQGKLLCFIRLKITWKNNIYVAVIDKGSGFPVELLDQITGEKLLTDMAPVVYPVVTFPDSSVNATSESAVKEHLAQFATTCRILQQRQTIELIPITRVHYAWNEKTHIYFVYGTEHKVYTKDYPAKCCCCSIL</sequence>
<dbReference type="OrthoDB" id="3355217at2759"/>
<protein>
    <submittedName>
        <fullName evidence="2">Protein SSUH2 homolog</fullName>
    </submittedName>
</protein>
<accession>A0A9Q9VNS6</accession>
<gene>
    <name evidence="2" type="primary">LOC109052169</name>
</gene>
<dbReference type="GeneID" id="109052169"/>
<organism evidence="2">
    <name type="scientific">Cyprinus carpio</name>
    <name type="common">Common carp</name>
    <dbReference type="NCBI Taxonomy" id="7962"/>
    <lineage>
        <taxon>Eukaryota</taxon>
        <taxon>Metazoa</taxon>
        <taxon>Chordata</taxon>
        <taxon>Craniata</taxon>
        <taxon>Vertebrata</taxon>
        <taxon>Euteleostomi</taxon>
        <taxon>Actinopterygii</taxon>
        <taxon>Neopterygii</taxon>
        <taxon>Teleostei</taxon>
        <taxon>Ostariophysi</taxon>
        <taxon>Cypriniformes</taxon>
        <taxon>Cyprinidae</taxon>
        <taxon>Cyprininae</taxon>
        <taxon>Cyprinus</taxon>
    </lineage>
</organism>
<reference evidence="2" key="1">
    <citation type="submission" date="2025-08" db="UniProtKB">
        <authorList>
            <consortium name="RefSeq"/>
        </authorList>
    </citation>
    <scope>IDENTIFICATION</scope>
    <source>
        <tissue evidence="2">Muscle</tissue>
    </source>
</reference>
<dbReference type="RefSeq" id="XP_042568410.1">
    <property type="nucleotide sequence ID" value="XM_042712476.1"/>
</dbReference>
<proteinExistence type="predicted"/>
<feature type="compositionally biased region" description="Basic and acidic residues" evidence="1">
    <location>
        <begin position="1"/>
        <end position="14"/>
    </location>
</feature>
<evidence type="ECO:0000313" key="2">
    <source>
        <dbReference type="RefSeq" id="XP_042568410.1"/>
    </source>
</evidence>
<dbReference type="InterPro" id="IPR052789">
    <property type="entry name" value="SSUH2_homolog"/>
</dbReference>
<dbReference type="AlphaFoldDB" id="A0A9Q9VNS6"/>
<evidence type="ECO:0000256" key="1">
    <source>
        <dbReference type="SAM" id="MobiDB-lite"/>
    </source>
</evidence>
<feature type="region of interest" description="Disordered" evidence="1">
    <location>
        <begin position="1"/>
        <end position="73"/>
    </location>
</feature>